<protein>
    <submittedName>
        <fullName evidence="1">Uncharacterized protein</fullName>
    </submittedName>
</protein>
<organism evidence="1 2">
    <name type="scientific">Dictyocaulus viviparus</name>
    <name type="common">Bovine lungworm</name>
    <dbReference type="NCBI Taxonomy" id="29172"/>
    <lineage>
        <taxon>Eukaryota</taxon>
        <taxon>Metazoa</taxon>
        <taxon>Ecdysozoa</taxon>
        <taxon>Nematoda</taxon>
        <taxon>Chromadorea</taxon>
        <taxon>Rhabditida</taxon>
        <taxon>Rhabditina</taxon>
        <taxon>Rhabditomorpha</taxon>
        <taxon>Strongyloidea</taxon>
        <taxon>Metastrongylidae</taxon>
        <taxon>Dictyocaulus</taxon>
    </lineage>
</organism>
<reference evidence="2" key="2">
    <citation type="journal article" date="2016" name="Sci. Rep.">
        <title>Dictyocaulus viviparus genome, variome and transcriptome elucidate lungworm biology and support future intervention.</title>
        <authorList>
            <person name="McNulty S.N."/>
            <person name="Strube C."/>
            <person name="Rosa B.A."/>
            <person name="Martin J.C."/>
            <person name="Tyagi R."/>
            <person name="Choi Y.J."/>
            <person name="Wang Q."/>
            <person name="Hallsworth Pepin K."/>
            <person name="Zhang X."/>
            <person name="Ozersky P."/>
            <person name="Wilson R.K."/>
            <person name="Sternberg P.W."/>
            <person name="Gasser R.B."/>
            <person name="Mitreva M."/>
        </authorList>
    </citation>
    <scope>NUCLEOTIDE SEQUENCE [LARGE SCALE GENOMIC DNA]</scope>
    <source>
        <strain evidence="2">HannoverDv2000</strain>
    </source>
</reference>
<gene>
    <name evidence="1" type="ORF">DICVIV_03056</name>
</gene>
<evidence type="ECO:0000313" key="1">
    <source>
        <dbReference type="EMBL" id="KJH50806.1"/>
    </source>
</evidence>
<dbReference type="EMBL" id="KN716197">
    <property type="protein sequence ID" value="KJH50806.1"/>
    <property type="molecule type" value="Genomic_DNA"/>
</dbReference>
<dbReference type="AlphaFoldDB" id="A0A0D8Y8A7"/>
<reference evidence="1 2" key="1">
    <citation type="submission" date="2013-11" db="EMBL/GenBank/DDBJ databases">
        <title>Draft genome of the bovine lungworm Dictyocaulus viviparus.</title>
        <authorList>
            <person name="Mitreva M."/>
        </authorList>
    </citation>
    <scope>NUCLEOTIDE SEQUENCE [LARGE SCALE GENOMIC DNA]</scope>
    <source>
        <strain evidence="1 2">HannoverDv2000</strain>
    </source>
</reference>
<evidence type="ECO:0000313" key="2">
    <source>
        <dbReference type="Proteomes" id="UP000053766"/>
    </source>
</evidence>
<sequence>MKLDSKACRPKISSPWHPCSAKTIHGSGSREANRFCVFEVMIVIRSRDTLVGVEGIVIFEGGILMQ</sequence>
<accession>A0A0D8Y8A7</accession>
<keyword evidence="2" id="KW-1185">Reference proteome</keyword>
<name>A0A0D8Y8A7_DICVI</name>
<dbReference type="Proteomes" id="UP000053766">
    <property type="component" value="Unassembled WGS sequence"/>
</dbReference>
<proteinExistence type="predicted"/>